<keyword evidence="1" id="KW-1133">Transmembrane helix</keyword>
<dbReference type="EMBL" id="JAFBCV010000003">
    <property type="protein sequence ID" value="MBM7837965.1"/>
    <property type="molecule type" value="Genomic_DNA"/>
</dbReference>
<evidence type="ECO:0000313" key="3">
    <source>
        <dbReference type="Proteomes" id="UP001179280"/>
    </source>
</evidence>
<dbReference type="RefSeq" id="WP_204465094.1">
    <property type="nucleotide sequence ID" value="NZ_JAFBCV010000003.1"/>
</dbReference>
<organism evidence="2 3">
    <name type="scientific">Shouchella xiaoxiensis</name>
    <dbReference type="NCBI Taxonomy" id="766895"/>
    <lineage>
        <taxon>Bacteria</taxon>
        <taxon>Bacillati</taxon>
        <taxon>Bacillota</taxon>
        <taxon>Bacilli</taxon>
        <taxon>Bacillales</taxon>
        <taxon>Bacillaceae</taxon>
        <taxon>Shouchella</taxon>
    </lineage>
</organism>
<keyword evidence="3" id="KW-1185">Reference proteome</keyword>
<reference evidence="2" key="1">
    <citation type="submission" date="2021-01" db="EMBL/GenBank/DDBJ databases">
        <title>Genomic Encyclopedia of Type Strains, Phase IV (KMG-IV): sequencing the most valuable type-strain genomes for metagenomic binning, comparative biology and taxonomic classification.</title>
        <authorList>
            <person name="Goeker M."/>
        </authorList>
    </citation>
    <scope>NUCLEOTIDE SEQUENCE</scope>
    <source>
        <strain evidence="2">DSM 21943</strain>
    </source>
</reference>
<sequence length="206" mass="23192">MQRDASQTGSRNRFYRIGFFTILTLFTVLILTIVIIVSRLFAEGESQSLPPATSDGNLAELVTFQLDREQTNVLLTDLVSEDEMPFQFQLEEDGIHLTGELDVLFSEVDIHMMFDPLVRDDGSLVLQANSLSAGVVSISASNALRMFNQFAELPEWIHIHPEDEAILLELNEMDELSPYGLQFKQVALADDQIELSLIRKETATEN</sequence>
<dbReference type="Proteomes" id="UP001179280">
    <property type="component" value="Unassembled WGS sequence"/>
</dbReference>
<gene>
    <name evidence="2" type="ORF">JOC54_001196</name>
</gene>
<evidence type="ECO:0000256" key="1">
    <source>
        <dbReference type="SAM" id="Phobius"/>
    </source>
</evidence>
<evidence type="ECO:0000313" key="2">
    <source>
        <dbReference type="EMBL" id="MBM7837965.1"/>
    </source>
</evidence>
<dbReference type="InterPro" id="IPR018672">
    <property type="entry name" value="DUF2140"/>
</dbReference>
<dbReference type="Pfam" id="PF09911">
    <property type="entry name" value="DUF2140"/>
    <property type="match status" value="1"/>
</dbReference>
<accession>A0ABS2SRU5</accession>
<proteinExistence type="predicted"/>
<keyword evidence="1" id="KW-0472">Membrane</keyword>
<name>A0ABS2SRU5_9BACI</name>
<feature type="transmembrane region" description="Helical" evidence="1">
    <location>
        <begin position="20"/>
        <end position="42"/>
    </location>
</feature>
<comment type="caution">
    <text evidence="2">The sequence shown here is derived from an EMBL/GenBank/DDBJ whole genome shotgun (WGS) entry which is preliminary data.</text>
</comment>
<protein>
    <submittedName>
        <fullName evidence="2">Uncharacterized protein YpmS</fullName>
    </submittedName>
</protein>
<keyword evidence="1" id="KW-0812">Transmembrane</keyword>